<organism evidence="2 3">
    <name type="scientific">Chitinophaga polysaccharea</name>
    <dbReference type="NCBI Taxonomy" id="1293035"/>
    <lineage>
        <taxon>Bacteria</taxon>
        <taxon>Pseudomonadati</taxon>
        <taxon>Bacteroidota</taxon>
        <taxon>Chitinophagia</taxon>
        <taxon>Chitinophagales</taxon>
        <taxon>Chitinophagaceae</taxon>
        <taxon>Chitinophaga</taxon>
    </lineage>
</organism>
<dbReference type="Proteomes" id="UP000320811">
    <property type="component" value="Unassembled WGS sequence"/>
</dbReference>
<gene>
    <name evidence="2" type="ORF">FHW36_110154</name>
</gene>
<dbReference type="RefSeq" id="WP_145673705.1">
    <property type="nucleotide sequence ID" value="NZ_VIWO01000010.1"/>
</dbReference>
<evidence type="ECO:0000313" key="2">
    <source>
        <dbReference type="EMBL" id="TWF34954.1"/>
    </source>
</evidence>
<feature type="domain" description="DinB-like" evidence="1">
    <location>
        <begin position="13"/>
        <end position="137"/>
    </location>
</feature>
<dbReference type="InterPro" id="IPR024775">
    <property type="entry name" value="DinB-like"/>
</dbReference>
<dbReference type="AlphaFoldDB" id="A0A561PA03"/>
<dbReference type="InterPro" id="IPR034660">
    <property type="entry name" value="DinB/YfiT-like"/>
</dbReference>
<dbReference type="Gene3D" id="1.20.120.450">
    <property type="entry name" value="dinb family like domain"/>
    <property type="match status" value="1"/>
</dbReference>
<dbReference type="SUPFAM" id="SSF109854">
    <property type="entry name" value="DinB/YfiT-like putative metalloenzymes"/>
    <property type="match status" value="1"/>
</dbReference>
<protein>
    <submittedName>
        <fullName evidence="2">Putative damage-inducible protein DinB</fullName>
    </submittedName>
</protein>
<evidence type="ECO:0000313" key="3">
    <source>
        <dbReference type="Proteomes" id="UP000320811"/>
    </source>
</evidence>
<accession>A0A561PA03</accession>
<sequence>MEILSIPPFLDYYDKVRERTLRLISVVPPDQLDWSYKPGKFSIGDQIRHIATIERYMFAETIAGRPSAYQGCGKDLADGYDNVVAFFNELHQQSLAIFRQLSDADLQRKCTTPGHVEMRRWKWMRAMVEHEIHHRGELYIYLNLLGVKTPPMYGLTAEEVAQNSTPIAGTEKNPMK</sequence>
<proteinExistence type="predicted"/>
<dbReference type="OrthoDB" id="119432at2"/>
<keyword evidence="3" id="KW-1185">Reference proteome</keyword>
<dbReference type="Pfam" id="PF12867">
    <property type="entry name" value="DinB_2"/>
    <property type="match status" value="1"/>
</dbReference>
<name>A0A561PA03_9BACT</name>
<comment type="caution">
    <text evidence="2">The sequence shown here is derived from an EMBL/GenBank/DDBJ whole genome shotgun (WGS) entry which is preliminary data.</text>
</comment>
<evidence type="ECO:0000259" key="1">
    <source>
        <dbReference type="Pfam" id="PF12867"/>
    </source>
</evidence>
<dbReference type="EMBL" id="VIWO01000010">
    <property type="protein sequence ID" value="TWF34954.1"/>
    <property type="molecule type" value="Genomic_DNA"/>
</dbReference>
<reference evidence="2 3" key="1">
    <citation type="submission" date="2019-06" db="EMBL/GenBank/DDBJ databases">
        <title>Sorghum-associated microbial communities from plants grown in Nebraska, USA.</title>
        <authorList>
            <person name="Schachtman D."/>
        </authorList>
    </citation>
    <scope>NUCLEOTIDE SEQUENCE [LARGE SCALE GENOMIC DNA]</scope>
    <source>
        <strain evidence="2 3">1209</strain>
    </source>
</reference>